<accession>A0A5A7QMZ9</accession>
<evidence type="ECO:0000313" key="1">
    <source>
        <dbReference type="EMBL" id="GER46594.1"/>
    </source>
</evidence>
<dbReference type="EMBL" id="BKCP01007626">
    <property type="protein sequence ID" value="GER46594.1"/>
    <property type="molecule type" value="Genomic_DNA"/>
</dbReference>
<sequence length="109" mass="12601">MQSSDPKSKKLSFINEFLKNYMVFSSYADVTASNSYIQMRTQAKISLKLWNANEERRYSKILIRVSFRTVDYDGVAVAYGGEAKQFYSLKFSEFVRNKIKQNDLGFGVP</sequence>
<proteinExistence type="predicted"/>
<name>A0A5A7QMZ9_STRAF</name>
<dbReference type="Proteomes" id="UP000325081">
    <property type="component" value="Unassembled WGS sequence"/>
</dbReference>
<evidence type="ECO:0000313" key="2">
    <source>
        <dbReference type="Proteomes" id="UP000325081"/>
    </source>
</evidence>
<keyword evidence="2" id="KW-1185">Reference proteome</keyword>
<dbReference type="AlphaFoldDB" id="A0A5A7QMZ9"/>
<reference evidence="2" key="1">
    <citation type="journal article" date="2019" name="Curr. Biol.">
        <title>Genome Sequence of Striga asiatica Provides Insight into the Evolution of Plant Parasitism.</title>
        <authorList>
            <person name="Yoshida S."/>
            <person name="Kim S."/>
            <person name="Wafula E.K."/>
            <person name="Tanskanen J."/>
            <person name="Kim Y.M."/>
            <person name="Honaas L."/>
            <person name="Yang Z."/>
            <person name="Spallek T."/>
            <person name="Conn C.E."/>
            <person name="Ichihashi Y."/>
            <person name="Cheong K."/>
            <person name="Cui S."/>
            <person name="Der J.P."/>
            <person name="Gundlach H."/>
            <person name="Jiao Y."/>
            <person name="Hori C."/>
            <person name="Ishida J.K."/>
            <person name="Kasahara H."/>
            <person name="Kiba T."/>
            <person name="Kim M.S."/>
            <person name="Koo N."/>
            <person name="Laohavisit A."/>
            <person name="Lee Y.H."/>
            <person name="Lumba S."/>
            <person name="McCourt P."/>
            <person name="Mortimer J.C."/>
            <person name="Mutuku J.M."/>
            <person name="Nomura T."/>
            <person name="Sasaki-Sekimoto Y."/>
            <person name="Seto Y."/>
            <person name="Wang Y."/>
            <person name="Wakatake T."/>
            <person name="Sakakibara H."/>
            <person name="Demura T."/>
            <person name="Yamaguchi S."/>
            <person name="Yoneyama K."/>
            <person name="Manabe R.I."/>
            <person name="Nelson D.C."/>
            <person name="Schulman A.H."/>
            <person name="Timko M.P."/>
            <person name="dePamphilis C.W."/>
            <person name="Choi D."/>
            <person name="Shirasu K."/>
        </authorList>
    </citation>
    <scope>NUCLEOTIDE SEQUENCE [LARGE SCALE GENOMIC DNA]</scope>
    <source>
        <strain evidence="2">cv. UVA1</strain>
    </source>
</reference>
<gene>
    <name evidence="1" type="ORF">STAS_23647</name>
</gene>
<protein>
    <submittedName>
        <fullName evidence="1">Serine/threonine-protein phosphatase 2A 55 kDaregulatory subunit B delta isoform</fullName>
    </submittedName>
</protein>
<comment type="caution">
    <text evidence="1">The sequence shown here is derived from an EMBL/GenBank/DDBJ whole genome shotgun (WGS) entry which is preliminary data.</text>
</comment>
<organism evidence="1 2">
    <name type="scientific">Striga asiatica</name>
    <name type="common">Asiatic witchweed</name>
    <name type="synonym">Buchnera asiatica</name>
    <dbReference type="NCBI Taxonomy" id="4170"/>
    <lineage>
        <taxon>Eukaryota</taxon>
        <taxon>Viridiplantae</taxon>
        <taxon>Streptophyta</taxon>
        <taxon>Embryophyta</taxon>
        <taxon>Tracheophyta</taxon>
        <taxon>Spermatophyta</taxon>
        <taxon>Magnoliopsida</taxon>
        <taxon>eudicotyledons</taxon>
        <taxon>Gunneridae</taxon>
        <taxon>Pentapetalae</taxon>
        <taxon>asterids</taxon>
        <taxon>lamiids</taxon>
        <taxon>Lamiales</taxon>
        <taxon>Orobanchaceae</taxon>
        <taxon>Buchnereae</taxon>
        <taxon>Striga</taxon>
    </lineage>
</organism>